<dbReference type="GO" id="GO:0008360">
    <property type="term" value="P:regulation of cell shape"/>
    <property type="evidence" value="ECO:0007669"/>
    <property type="project" value="UniProtKB-KW"/>
</dbReference>
<keyword evidence="7" id="KW-0812">Transmembrane</keyword>
<dbReference type="Gene3D" id="3.40.710.10">
    <property type="entry name" value="DD-peptidase/beta-lactamase superfamily"/>
    <property type="match status" value="1"/>
</dbReference>
<evidence type="ECO:0000256" key="6">
    <source>
        <dbReference type="ARBA" id="ARBA00022670"/>
    </source>
</evidence>
<dbReference type="SUPFAM" id="SSF56519">
    <property type="entry name" value="Penicillin binding protein dimerisation domain"/>
    <property type="match status" value="1"/>
</dbReference>
<keyword evidence="12" id="KW-0472">Membrane</keyword>
<evidence type="ECO:0000256" key="9">
    <source>
        <dbReference type="ARBA" id="ARBA00022960"/>
    </source>
</evidence>
<dbReference type="InterPro" id="IPR017790">
    <property type="entry name" value="Penicillin-binding_protein_2"/>
</dbReference>
<evidence type="ECO:0000259" key="14">
    <source>
        <dbReference type="Pfam" id="PF00905"/>
    </source>
</evidence>
<dbReference type="PANTHER" id="PTHR30627:SF2">
    <property type="entry name" value="PEPTIDOGLYCAN D,D-TRANSPEPTIDASE MRDA"/>
    <property type="match status" value="1"/>
</dbReference>
<dbReference type="AlphaFoldDB" id="A0A9D9J1U3"/>
<dbReference type="GO" id="GO:0071555">
    <property type="term" value="P:cell wall organization"/>
    <property type="evidence" value="ECO:0007669"/>
    <property type="project" value="UniProtKB-KW"/>
</dbReference>
<keyword evidence="8 16" id="KW-0378">Hydrolase</keyword>
<evidence type="ECO:0000256" key="4">
    <source>
        <dbReference type="ARBA" id="ARBA00022519"/>
    </source>
</evidence>
<protein>
    <submittedName>
        <fullName evidence="16">Penicillin-binding protein 2</fullName>
        <ecNumber evidence="16">3.4.16.4</ecNumber>
    </submittedName>
</protein>
<feature type="domain" description="Penicillin-binding protein transpeptidase" evidence="14">
    <location>
        <begin position="259"/>
        <end position="582"/>
    </location>
</feature>
<dbReference type="Pfam" id="PF00905">
    <property type="entry name" value="Transpeptidase"/>
    <property type="match status" value="1"/>
</dbReference>
<dbReference type="Proteomes" id="UP000823772">
    <property type="component" value="Unassembled WGS sequence"/>
</dbReference>
<keyword evidence="10" id="KW-0573">Peptidoglycan synthesis</keyword>
<keyword evidence="3" id="KW-1003">Cell membrane</keyword>
<keyword evidence="6" id="KW-0645">Protease</keyword>
<dbReference type="InterPro" id="IPR012338">
    <property type="entry name" value="Beta-lactam/transpept-like"/>
</dbReference>
<keyword evidence="5 16" id="KW-0121">Carboxypeptidase</keyword>
<dbReference type="Gene3D" id="3.90.1310.10">
    <property type="entry name" value="Penicillin-binding protein 2a (Domain 2)"/>
    <property type="match status" value="1"/>
</dbReference>
<dbReference type="NCBIfam" id="TIGR03423">
    <property type="entry name" value="pbp2_mrdA"/>
    <property type="match status" value="1"/>
</dbReference>
<evidence type="ECO:0000256" key="5">
    <source>
        <dbReference type="ARBA" id="ARBA00022645"/>
    </source>
</evidence>
<evidence type="ECO:0000256" key="12">
    <source>
        <dbReference type="ARBA" id="ARBA00023136"/>
    </source>
</evidence>
<dbReference type="InterPro" id="IPR050515">
    <property type="entry name" value="Beta-lactam/transpept"/>
</dbReference>
<sequence length="611" mass="67610">MKDYRTGMSRHARLTIGVIVAAAILLGKLFGIQIVNDKYKINADNNALVYSVVYPTRGLIYDRNDKVLVSNDMAYDLMVTPSETGAFDTLALAGILDVEPGFIRERMKEYRENRRSIGFRSVVFMKKLTPEKYALFAEQEYRFPGFHGQARTIRKYPFEAGGSLFGYVSEVDADYIKRHEGEYKSGDYAGKTGIEGRYENILRGQKGYKVYLRNAHNKIESSYKDGEYDRPAIPGNDIKTTIDGYLQQYSEKLMDGKRGSIVAIEPSSGEILALVSSPCIKVGQLADIGSHYNEMITDPSKPMFNRAVQSFYPPGSIFKLINGLIGLQEGVFTPATKYPCTEGYHFGNNTVGCHSHESPINFTEAIKMSCNSYFCYVFRAILENPSYPSVQAAFGQWEKYTRSFGLGAALGSDIPSETSGNVPTVQYYDRLYGKNRWRATTVLSLAIGQGELGLTPLHMANLCATVANRGYYLTPHLIKDSPGYNIDDKYRQRNYTLIDTSLFPLVIEGMYQAVNGGKGATAQTAAVKGLDICGKTGTAENPHGEDHSVFICFAPKDDPKIAVAVYVENGGWGGAWAAPIASLVVEKYLNGAISPERESVEKMVTGKEIAY</sequence>
<organism evidence="16 17">
    <name type="scientific">Candidatus Merdivivens faecigallinarum</name>
    <dbReference type="NCBI Taxonomy" id="2840871"/>
    <lineage>
        <taxon>Bacteria</taxon>
        <taxon>Pseudomonadati</taxon>
        <taxon>Bacteroidota</taxon>
        <taxon>Bacteroidia</taxon>
        <taxon>Bacteroidales</taxon>
        <taxon>Muribaculaceae</taxon>
        <taxon>Muribaculaceae incertae sedis</taxon>
        <taxon>Candidatus Merdivivens</taxon>
    </lineage>
</organism>
<dbReference type="Gene3D" id="3.30.1390.30">
    <property type="entry name" value="Penicillin-binding protein 2a, domain 3"/>
    <property type="match status" value="1"/>
</dbReference>
<dbReference type="EC" id="3.4.16.4" evidence="16"/>
<comment type="subcellular location">
    <subcellularLocation>
        <location evidence="2">Cell membrane</location>
    </subcellularLocation>
    <subcellularLocation>
        <location evidence="1">Membrane</location>
        <topology evidence="1">Single-pass membrane protein</topology>
    </subcellularLocation>
</comment>
<dbReference type="GO" id="GO:0009002">
    <property type="term" value="F:serine-type D-Ala-D-Ala carboxypeptidase activity"/>
    <property type="evidence" value="ECO:0007669"/>
    <property type="project" value="UniProtKB-EC"/>
</dbReference>
<proteinExistence type="predicted"/>
<name>A0A9D9J1U3_9BACT</name>
<dbReference type="Pfam" id="PF03717">
    <property type="entry name" value="PBP_dimer"/>
    <property type="match status" value="1"/>
</dbReference>
<dbReference type="GO" id="GO:0071972">
    <property type="term" value="F:peptidoglycan L,D-transpeptidase activity"/>
    <property type="evidence" value="ECO:0007669"/>
    <property type="project" value="TreeGrafter"/>
</dbReference>
<dbReference type="GO" id="GO:0009252">
    <property type="term" value="P:peptidoglycan biosynthetic process"/>
    <property type="evidence" value="ECO:0007669"/>
    <property type="project" value="UniProtKB-KW"/>
</dbReference>
<evidence type="ECO:0000313" key="16">
    <source>
        <dbReference type="EMBL" id="MBO8482259.1"/>
    </source>
</evidence>
<evidence type="ECO:0000256" key="13">
    <source>
        <dbReference type="ARBA" id="ARBA00023316"/>
    </source>
</evidence>
<evidence type="ECO:0000256" key="8">
    <source>
        <dbReference type="ARBA" id="ARBA00022801"/>
    </source>
</evidence>
<dbReference type="GO" id="GO:0006508">
    <property type="term" value="P:proteolysis"/>
    <property type="evidence" value="ECO:0007669"/>
    <property type="project" value="UniProtKB-KW"/>
</dbReference>
<keyword evidence="9" id="KW-0133">Cell shape</keyword>
<gene>
    <name evidence="16" type="primary">mrdA</name>
    <name evidence="16" type="ORF">IAC87_06925</name>
</gene>
<dbReference type="GO" id="GO:0008658">
    <property type="term" value="F:penicillin binding"/>
    <property type="evidence" value="ECO:0007669"/>
    <property type="project" value="InterPro"/>
</dbReference>
<evidence type="ECO:0000313" key="17">
    <source>
        <dbReference type="Proteomes" id="UP000823772"/>
    </source>
</evidence>
<evidence type="ECO:0000256" key="7">
    <source>
        <dbReference type="ARBA" id="ARBA00022692"/>
    </source>
</evidence>
<reference evidence="16" key="2">
    <citation type="journal article" date="2021" name="PeerJ">
        <title>Extensive microbial diversity within the chicken gut microbiome revealed by metagenomics and culture.</title>
        <authorList>
            <person name="Gilroy R."/>
            <person name="Ravi A."/>
            <person name="Getino M."/>
            <person name="Pursley I."/>
            <person name="Horton D.L."/>
            <person name="Alikhan N.F."/>
            <person name="Baker D."/>
            <person name="Gharbi K."/>
            <person name="Hall N."/>
            <person name="Watson M."/>
            <person name="Adriaenssens E.M."/>
            <person name="Foster-Nyarko E."/>
            <person name="Jarju S."/>
            <person name="Secka A."/>
            <person name="Antonio M."/>
            <person name="Oren A."/>
            <person name="Chaudhuri R.R."/>
            <person name="La Ragione R."/>
            <person name="Hildebrand F."/>
            <person name="Pallen M.J."/>
        </authorList>
    </citation>
    <scope>NUCLEOTIDE SEQUENCE</scope>
    <source>
        <strain evidence="16">B3-2255</strain>
    </source>
</reference>
<dbReference type="PANTHER" id="PTHR30627">
    <property type="entry name" value="PEPTIDOGLYCAN D,D-TRANSPEPTIDASE"/>
    <property type="match status" value="1"/>
</dbReference>
<evidence type="ECO:0000256" key="1">
    <source>
        <dbReference type="ARBA" id="ARBA00004167"/>
    </source>
</evidence>
<accession>A0A9D9J1U3</accession>
<dbReference type="GO" id="GO:0005886">
    <property type="term" value="C:plasma membrane"/>
    <property type="evidence" value="ECO:0007669"/>
    <property type="project" value="UniProtKB-SubCell"/>
</dbReference>
<dbReference type="SUPFAM" id="SSF56601">
    <property type="entry name" value="beta-lactamase/transpeptidase-like"/>
    <property type="match status" value="1"/>
</dbReference>
<keyword evidence="11" id="KW-1133">Transmembrane helix</keyword>
<evidence type="ECO:0000256" key="10">
    <source>
        <dbReference type="ARBA" id="ARBA00022984"/>
    </source>
</evidence>
<dbReference type="InterPro" id="IPR005311">
    <property type="entry name" value="PBP_dimer"/>
</dbReference>
<keyword evidence="4" id="KW-0997">Cell inner membrane</keyword>
<comment type="caution">
    <text evidence="16">The sequence shown here is derived from an EMBL/GenBank/DDBJ whole genome shotgun (WGS) entry which is preliminary data.</text>
</comment>
<evidence type="ECO:0000256" key="2">
    <source>
        <dbReference type="ARBA" id="ARBA00004236"/>
    </source>
</evidence>
<dbReference type="InterPro" id="IPR036138">
    <property type="entry name" value="PBP_dimer_sf"/>
</dbReference>
<evidence type="ECO:0000256" key="3">
    <source>
        <dbReference type="ARBA" id="ARBA00022475"/>
    </source>
</evidence>
<feature type="domain" description="Penicillin-binding protein dimerisation" evidence="15">
    <location>
        <begin position="53"/>
        <end position="221"/>
    </location>
</feature>
<keyword evidence="13" id="KW-0961">Cell wall biogenesis/degradation</keyword>
<reference evidence="16" key="1">
    <citation type="submission" date="2020-10" db="EMBL/GenBank/DDBJ databases">
        <authorList>
            <person name="Gilroy R."/>
        </authorList>
    </citation>
    <scope>NUCLEOTIDE SEQUENCE</scope>
    <source>
        <strain evidence="16">B3-2255</strain>
    </source>
</reference>
<evidence type="ECO:0000256" key="11">
    <source>
        <dbReference type="ARBA" id="ARBA00022989"/>
    </source>
</evidence>
<dbReference type="InterPro" id="IPR001460">
    <property type="entry name" value="PCN-bd_Tpept"/>
</dbReference>
<dbReference type="EMBL" id="JADILY010000148">
    <property type="protein sequence ID" value="MBO8482259.1"/>
    <property type="molecule type" value="Genomic_DNA"/>
</dbReference>
<evidence type="ECO:0000259" key="15">
    <source>
        <dbReference type="Pfam" id="PF03717"/>
    </source>
</evidence>